<dbReference type="InterPro" id="IPR015422">
    <property type="entry name" value="PyrdxlP-dep_Trfase_small"/>
</dbReference>
<dbReference type="InterPro" id="IPR000277">
    <property type="entry name" value="Cys/Met-Metab_PyrdxlP-dep_enz"/>
</dbReference>
<evidence type="ECO:0000256" key="1">
    <source>
        <dbReference type="ARBA" id="ARBA00001933"/>
    </source>
</evidence>
<organism evidence="3">
    <name type="scientific">Ganoderma lucidum</name>
    <name type="common">Ling zhi medicinal fungus</name>
    <name type="synonym">Bracket fungus</name>
    <dbReference type="NCBI Taxonomy" id="5315"/>
    <lineage>
        <taxon>Eukaryota</taxon>
        <taxon>Fungi</taxon>
        <taxon>Dikarya</taxon>
        <taxon>Basidiomycota</taxon>
        <taxon>Agaricomycotina</taxon>
        <taxon>Agaricomycetes</taxon>
        <taxon>Polyporales</taxon>
        <taxon>Polyporaceae</taxon>
        <taxon>Ganoderma</taxon>
    </lineage>
</organism>
<dbReference type="GO" id="GO:0019346">
    <property type="term" value="P:transsulfuration"/>
    <property type="evidence" value="ECO:0007669"/>
    <property type="project" value="InterPro"/>
</dbReference>
<dbReference type="EMBL" id="MG552127">
    <property type="protein sequence ID" value="AUN37956.1"/>
    <property type="molecule type" value="mRNA"/>
</dbReference>
<accession>A0A2I6QP32</accession>
<dbReference type="Gene3D" id="3.90.1150.10">
    <property type="entry name" value="Aspartate Aminotransferase, domain 1"/>
    <property type="match status" value="1"/>
</dbReference>
<dbReference type="Gene3D" id="3.40.640.10">
    <property type="entry name" value="Type I PLP-dependent aspartate aminotransferase-like (Major domain)"/>
    <property type="match status" value="1"/>
</dbReference>
<protein>
    <submittedName>
        <fullName evidence="3">Cystathionine gamma-lyase 4</fullName>
    </submittedName>
</protein>
<dbReference type="PANTHER" id="PTHR42699">
    <property type="match status" value="1"/>
</dbReference>
<dbReference type="InterPro" id="IPR015424">
    <property type="entry name" value="PyrdxlP-dep_Trfase"/>
</dbReference>
<keyword evidence="2" id="KW-0663">Pyridoxal phosphate</keyword>
<dbReference type="InterPro" id="IPR015421">
    <property type="entry name" value="PyrdxlP-dep_Trfase_major"/>
</dbReference>
<comment type="cofactor">
    <cofactor evidence="1">
        <name>pyridoxal 5'-phosphate</name>
        <dbReference type="ChEBI" id="CHEBI:597326"/>
    </cofactor>
</comment>
<sequence>MTTTVTQTEQLPLGAALPPFTAHAISVSLPTWRDNVGYEEGEKRVVDAMVSGYPRFFIHLSIQRLAKICEQKFGVPGESCLLCPTRRVAEHCREFMLDRSKKAGAPVPVRLVQFTICPEEDDASAPCVELHIVFFPKDSFPLAKQFWQHTGLCVSSRLAERCLAMMKEDSSGLAGPKSPTTPFTKPGNRHYAAAKGLNKSPPASPPAAQSRFGTGISETSSELLSKDHINYVEERYGRNMPLESAAAAKRALRRRIAGVLVRDTPNDWSTAGAQDAQLGPSTRAEGVTEDDVFLYSTGMAAIWSVHQLALGVRPAAKSKHAHLKRSFPYTDTLKILEKWGPGCYFLGHGLDKDIDELEAILARESEASSGSPPILALFTEFPSNPLLRSADLPRLRALADKYGFLIVVDETIGNFVNVEVLPYADAVVSSLSKIFSGDANVMGGSLVLNPNGRHYAALKARMAATYEDSYYGEDAVYMERNSRDFRRRIRAIDANALAVCEFLRSRSLAASPSPPPSGPVAVKDVYYPRWVTSEHYARCRVPGGGDGGLFSLTFTSTAASRAFFDALPCMKGPSLGSNFTLACPYTILAHYAELDWAAGWGVEEGLVRVSVGLEERGALLNGVREALEAAEAAALKEQEAEGKGKSEEAQA</sequence>
<keyword evidence="3" id="KW-0456">Lyase</keyword>
<evidence type="ECO:0000313" key="3">
    <source>
        <dbReference type="EMBL" id="AUN37956.1"/>
    </source>
</evidence>
<dbReference type="InterPro" id="IPR051750">
    <property type="entry name" value="Trans-sulfuration_enzymes"/>
</dbReference>
<dbReference type="AlphaFoldDB" id="A0A2I6QP32"/>
<proteinExistence type="evidence at transcript level"/>
<evidence type="ECO:0000256" key="2">
    <source>
        <dbReference type="ARBA" id="ARBA00022898"/>
    </source>
</evidence>
<dbReference type="Pfam" id="PF01053">
    <property type="entry name" value="Cys_Met_Meta_PP"/>
    <property type="match status" value="1"/>
</dbReference>
<dbReference type="GO" id="GO:0030170">
    <property type="term" value="F:pyridoxal phosphate binding"/>
    <property type="evidence" value="ECO:0007669"/>
    <property type="project" value="InterPro"/>
</dbReference>
<dbReference type="SUPFAM" id="SSF53383">
    <property type="entry name" value="PLP-dependent transferases"/>
    <property type="match status" value="1"/>
</dbReference>
<dbReference type="GO" id="GO:0003962">
    <property type="term" value="F:cystathionine gamma-synthase activity"/>
    <property type="evidence" value="ECO:0007669"/>
    <property type="project" value="TreeGrafter"/>
</dbReference>
<dbReference type="PANTHER" id="PTHR42699:SF1">
    <property type="entry name" value="CYSTATHIONINE GAMMA-SYNTHASE-RELATED"/>
    <property type="match status" value="1"/>
</dbReference>
<name>A0A2I6QP32_GANLU</name>
<dbReference type="GO" id="GO:0016829">
    <property type="term" value="F:lyase activity"/>
    <property type="evidence" value="ECO:0007669"/>
    <property type="project" value="UniProtKB-KW"/>
</dbReference>
<reference evidence="3" key="1">
    <citation type="submission" date="2017-11" db="EMBL/GenBank/DDBJ databases">
        <title>Hydrogen sulfide participate in the regulation of ganoderic acid biosynthesis induced by heat stress in Ganoderma lucidum.</title>
        <authorList>
            <person name="Tian J.L."/>
        </authorList>
    </citation>
    <scope>NUCLEOTIDE SEQUENCE</scope>
    <source>
        <strain evidence="3">ACCC53264</strain>
    </source>
</reference>